<comment type="similarity">
    <text evidence="1">Belongs to the cytochrome P450 family.</text>
</comment>
<dbReference type="EMBL" id="JAFFGZ010000007">
    <property type="protein sequence ID" value="KAK4642079.1"/>
    <property type="molecule type" value="Genomic_DNA"/>
</dbReference>
<dbReference type="InterPro" id="IPR050121">
    <property type="entry name" value="Cytochrome_P450_monoxygenase"/>
</dbReference>
<dbReference type="PRINTS" id="PR00463">
    <property type="entry name" value="EP450I"/>
</dbReference>
<proteinExistence type="inferred from homology"/>
<name>A0ABR0FE83_9PEZI</name>
<organism evidence="5 6">
    <name type="scientific">Podospora bellae-mahoneyi</name>
    <dbReference type="NCBI Taxonomy" id="2093777"/>
    <lineage>
        <taxon>Eukaryota</taxon>
        <taxon>Fungi</taxon>
        <taxon>Dikarya</taxon>
        <taxon>Ascomycota</taxon>
        <taxon>Pezizomycotina</taxon>
        <taxon>Sordariomycetes</taxon>
        <taxon>Sordariomycetidae</taxon>
        <taxon>Sordariales</taxon>
        <taxon>Podosporaceae</taxon>
        <taxon>Podospora</taxon>
    </lineage>
</organism>
<accession>A0ABR0FE83</accession>
<dbReference type="RefSeq" id="XP_062731055.1">
    <property type="nucleotide sequence ID" value="XM_062880352.1"/>
</dbReference>
<keyword evidence="4" id="KW-0408">Iron</keyword>
<comment type="caution">
    <text evidence="5">The sequence shown here is derived from an EMBL/GenBank/DDBJ whole genome shotgun (WGS) entry which is preliminary data.</text>
</comment>
<dbReference type="SUPFAM" id="SSF48264">
    <property type="entry name" value="Cytochrome P450"/>
    <property type="match status" value="1"/>
</dbReference>
<evidence type="ECO:0000256" key="4">
    <source>
        <dbReference type="ARBA" id="ARBA00023004"/>
    </source>
</evidence>
<dbReference type="CDD" id="cd11062">
    <property type="entry name" value="CYP58-like"/>
    <property type="match status" value="1"/>
</dbReference>
<dbReference type="InterPro" id="IPR002401">
    <property type="entry name" value="Cyt_P450_E_grp-I"/>
</dbReference>
<dbReference type="Pfam" id="PF00067">
    <property type="entry name" value="p450"/>
    <property type="match status" value="1"/>
</dbReference>
<evidence type="ECO:0000313" key="6">
    <source>
        <dbReference type="Proteomes" id="UP001322138"/>
    </source>
</evidence>
<dbReference type="PANTHER" id="PTHR24305:SF166">
    <property type="entry name" value="CYTOCHROME P450 12A4, MITOCHONDRIAL-RELATED"/>
    <property type="match status" value="1"/>
</dbReference>
<sequence>MEPIIWQISRQIRSRLQKLNRSGSVVKMQDQFTVVSADLVAAFSFDDAVDLTETDELQLPGSISSGFGLIESFLLVTGLINAIPPTLLLRLAPTVATNNRLYLLVKKQFDSSRAARISTSKITVTTSDDELTDELLSPDTKLIAHLLNSNLTPHERTPERVCAELLTIFMATIFNIPRVMMVTTYHILANPDLKEKLSYELDDLLGPDMDSKEETPVWIKLNKAEYLKACVKEGLRLFFGALRGSARRNLDVPIVYKDWVIPPGTPVGMSAWMLNTDPEVNPDSLAFRPERWLPGNHKPEMDRKFASLGRGSRTCLGIHLVYVFM</sequence>
<keyword evidence="6" id="KW-1185">Reference proteome</keyword>
<keyword evidence="3" id="KW-0479">Metal-binding</keyword>
<evidence type="ECO:0000313" key="5">
    <source>
        <dbReference type="EMBL" id="KAK4642079.1"/>
    </source>
</evidence>
<evidence type="ECO:0000256" key="1">
    <source>
        <dbReference type="ARBA" id="ARBA00010617"/>
    </source>
</evidence>
<dbReference type="InterPro" id="IPR001128">
    <property type="entry name" value="Cyt_P450"/>
</dbReference>
<evidence type="ECO:0000256" key="3">
    <source>
        <dbReference type="ARBA" id="ARBA00022723"/>
    </source>
</evidence>
<keyword evidence="2" id="KW-0349">Heme</keyword>
<dbReference type="InterPro" id="IPR036396">
    <property type="entry name" value="Cyt_P450_sf"/>
</dbReference>
<gene>
    <name evidence="5" type="ORF">QC761_511870</name>
</gene>
<reference evidence="5 6" key="1">
    <citation type="journal article" date="2023" name="bioRxiv">
        <title>High-quality genome assemblies of four members of thePodospora anserinaspecies complex.</title>
        <authorList>
            <person name="Ament-Velasquez S.L."/>
            <person name="Vogan A.A."/>
            <person name="Wallerman O."/>
            <person name="Hartmann F."/>
            <person name="Gautier V."/>
            <person name="Silar P."/>
            <person name="Giraud T."/>
            <person name="Johannesson H."/>
        </authorList>
    </citation>
    <scope>NUCLEOTIDE SEQUENCE [LARGE SCALE GENOMIC DNA]</scope>
    <source>
        <strain evidence="5 6">CBS 112042</strain>
    </source>
</reference>
<dbReference type="PANTHER" id="PTHR24305">
    <property type="entry name" value="CYTOCHROME P450"/>
    <property type="match status" value="1"/>
</dbReference>
<dbReference type="Gene3D" id="1.10.630.10">
    <property type="entry name" value="Cytochrome P450"/>
    <property type="match status" value="1"/>
</dbReference>
<evidence type="ECO:0008006" key="7">
    <source>
        <dbReference type="Google" id="ProtNLM"/>
    </source>
</evidence>
<dbReference type="GeneID" id="87899834"/>
<protein>
    <recommendedName>
        <fullName evidence="7">Cytochrome P450 E-class, group I</fullName>
    </recommendedName>
</protein>
<evidence type="ECO:0000256" key="2">
    <source>
        <dbReference type="ARBA" id="ARBA00022617"/>
    </source>
</evidence>
<dbReference type="Proteomes" id="UP001322138">
    <property type="component" value="Unassembled WGS sequence"/>
</dbReference>